<dbReference type="EMBL" id="RIBY02000735">
    <property type="protein sequence ID" value="KAH9838148.1"/>
    <property type="molecule type" value="Genomic_DNA"/>
</dbReference>
<reference evidence="2 3" key="2">
    <citation type="journal article" date="2021" name="Curr. Genet.">
        <title>Genetic response to nitrogen starvation in the aggressive Eucalyptus foliar pathogen Teratosphaeria destructans.</title>
        <authorList>
            <person name="Havenga M."/>
            <person name="Wingfield B.D."/>
            <person name="Wingfield M.J."/>
            <person name="Dreyer L.L."/>
            <person name="Roets F."/>
            <person name="Aylward J."/>
        </authorList>
    </citation>
    <scope>NUCLEOTIDE SEQUENCE [LARGE SCALE GENOMIC DNA]</scope>
    <source>
        <strain evidence="2">CMW44962</strain>
    </source>
</reference>
<comment type="caution">
    <text evidence="2">The sequence shown here is derived from an EMBL/GenBank/DDBJ whole genome shotgun (WGS) entry which is preliminary data.</text>
</comment>
<proteinExistence type="predicted"/>
<gene>
    <name evidence="2" type="ORF">Tdes44962_MAKER08249</name>
</gene>
<accession>A0A9W7W580</accession>
<reference evidence="2 3" key="1">
    <citation type="journal article" date="2018" name="IMA Fungus">
        <title>IMA Genome-F 10: Nine draft genome sequences of Claviceps purpurea s.lat., including C. arundinis, C. humidiphila, and C. cf. spartinae, pseudomolecules for the pitch canker pathogen Fusarium circinatum, draft genome of Davidsoniella eucalypti, Grosmannia galeiformis, Quambalaria eucalypti, and Teratosphaeria destructans.</title>
        <authorList>
            <person name="Wingfield B.D."/>
            <person name="Liu M."/>
            <person name="Nguyen H.D."/>
            <person name="Lane F.A."/>
            <person name="Morgan S.W."/>
            <person name="De Vos L."/>
            <person name="Wilken P.M."/>
            <person name="Duong T.A."/>
            <person name="Aylward J."/>
            <person name="Coetzee M.P."/>
            <person name="Dadej K."/>
            <person name="De Beer Z.W."/>
            <person name="Findlay W."/>
            <person name="Havenga M."/>
            <person name="Kolarik M."/>
            <person name="Menzies J.G."/>
            <person name="Naidoo K."/>
            <person name="Pochopski O."/>
            <person name="Shoukouhi P."/>
            <person name="Santana Q.C."/>
            <person name="Seifert K.A."/>
            <person name="Soal N."/>
            <person name="Steenkamp E.T."/>
            <person name="Tatham C.T."/>
            <person name="van der Nest M.A."/>
            <person name="Wingfield M.J."/>
        </authorList>
    </citation>
    <scope>NUCLEOTIDE SEQUENCE [LARGE SCALE GENOMIC DNA]</scope>
    <source>
        <strain evidence="2">CMW44962</strain>
    </source>
</reference>
<keyword evidence="3" id="KW-1185">Reference proteome</keyword>
<dbReference type="AlphaFoldDB" id="A0A9W7W580"/>
<name>A0A9W7W580_9PEZI</name>
<evidence type="ECO:0000256" key="1">
    <source>
        <dbReference type="SAM" id="Phobius"/>
    </source>
</evidence>
<protein>
    <submittedName>
        <fullName evidence="2">Uncharacterized protein</fullName>
    </submittedName>
</protein>
<keyword evidence="1" id="KW-0812">Transmembrane</keyword>
<dbReference type="Proteomes" id="UP001138500">
    <property type="component" value="Unassembled WGS sequence"/>
</dbReference>
<sequence length="99" mass="11624">MTPAQRCLGRESIIKAKSWILQSVNSQKIDSPGQSRPMLAVNGPIVVVQWSSFTMLLLWLFVTVLLYYAWLGKKERQLLEKKRGEEEIFIKWLQERQFI</sequence>
<evidence type="ECO:0000313" key="3">
    <source>
        <dbReference type="Proteomes" id="UP001138500"/>
    </source>
</evidence>
<evidence type="ECO:0000313" key="2">
    <source>
        <dbReference type="EMBL" id="KAH9838148.1"/>
    </source>
</evidence>
<keyword evidence="1" id="KW-0472">Membrane</keyword>
<feature type="transmembrane region" description="Helical" evidence="1">
    <location>
        <begin position="47"/>
        <end position="71"/>
    </location>
</feature>
<keyword evidence="1" id="KW-1133">Transmembrane helix</keyword>
<organism evidence="2 3">
    <name type="scientific">Teratosphaeria destructans</name>
    <dbReference type="NCBI Taxonomy" id="418781"/>
    <lineage>
        <taxon>Eukaryota</taxon>
        <taxon>Fungi</taxon>
        <taxon>Dikarya</taxon>
        <taxon>Ascomycota</taxon>
        <taxon>Pezizomycotina</taxon>
        <taxon>Dothideomycetes</taxon>
        <taxon>Dothideomycetidae</taxon>
        <taxon>Mycosphaerellales</taxon>
        <taxon>Teratosphaeriaceae</taxon>
        <taxon>Teratosphaeria</taxon>
    </lineage>
</organism>